<dbReference type="OrthoDB" id="130966at2157"/>
<name>A0A1H8P3P4_9EURY</name>
<dbReference type="PANTHER" id="PTHR36852:SF1">
    <property type="entry name" value="PROTEIN GVPL 2"/>
    <property type="match status" value="1"/>
</dbReference>
<dbReference type="InterPro" id="IPR009430">
    <property type="entry name" value="GvpL/GvpF"/>
</dbReference>
<evidence type="ECO:0000313" key="5">
    <source>
        <dbReference type="Proteomes" id="UP000199126"/>
    </source>
</evidence>
<dbReference type="GO" id="GO:0031412">
    <property type="term" value="P:gas vesicle organization"/>
    <property type="evidence" value="ECO:0007669"/>
    <property type="project" value="InterPro"/>
</dbReference>
<reference evidence="5" key="1">
    <citation type="submission" date="2016-10" db="EMBL/GenBank/DDBJ databases">
        <authorList>
            <person name="Varghese N."/>
            <person name="Submissions S."/>
        </authorList>
    </citation>
    <scope>NUCLEOTIDE SEQUENCE [LARGE SCALE GENOMIC DNA]</scope>
    <source>
        <strain evidence="5">CGMCC 1.10121</strain>
    </source>
</reference>
<comment type="similarity">
    <text evidence="3">Belongs to the gas vesicle GvpF/GvpL family.</text>
</comment>
<dbReference type="RefSeq" id="WP_089821088.1">
    <property type="nucleotide sequence ID" value="NZ_FODV01000002.1"/>
</dbReference>
<protein>
    <submittedName>
        <fullName evidence="4">Gas vesicle synthesis protein GvpL/GvpF</fullName>
    </submittedName>
</protein>
<sequence>MSENHLYTYGVVDDEEFELDVSGVNGGTPIRTVQYRTLSAVVSDIDELEPERSDENVRAHDEVLREVIEAGDGRTVVPMQFGMVFKTGRTLKSVLRSGRRAFRKALLDVDGMVELGVKVVVDEGETVDEEILQDVADRLTAAAERDVKNDLFSDRLVLNRAYLVDYDDQEAFSEAVQAVRDDYEDLSVQYSGPWAPYNFVDIEIGAAQ</sequence>
<evidence type="ECO:0000256" key="1">
    <source>
        <dbReference type="ARBA" id="ARBA00022987"/>
    </source>
</evidence>
<dbReference type="EMBL" id="FODV01000002">
    <property type="protein sequence ID" value="SEO36238.1"/>
    <property type="molecule type" value="Genomic_DNA"/>
</dbReference>
<dbReference type="AlphaFoldDB" id="A0A1H8P3P4"/>
<dbReference type="PANTHER" id="PTHR36852">
    <property type="entry name" value="PROTEIN GVPL 2"/>
    <property type="match status" value="1"/>
</dbReference>
<dbReference type="Proteomes" id="UP000199126">
    <property type="component" value="Unassembled WGS sequence"/>
</dbReference>
<keyword evidence="5" id="KW-1185">Reference proteome</keyword>
<gene>
    <name evidence="4" type="ORF">SAMN04487948_10266</name>
</gene>
<dbReference type="Pfam" id="PF06386">
    <property type="entry name" value="GvpL_GvpF"/>
    <property type="match status" value="1"/>
</dbReference>
<organism evidence="4 5">
    <name type="scientific">Halogranum amylolyticum</name>
    <dbReference type="NCBI Taxonomy" id="660520"/>
    <lineage>
        <taxon>Archaea</taxon>
        <taxon>Methanobacteriati</taxon>
        <taxon>Methanobacteriota</taxon>
        <taxon>Stenosarchaea group</taxon>
        <taxon>Halobacteria</taxon>
        <taxon>Halobacteriales</taxon>
        <taxon>Haloferacaceae</taxon>
    </lineage>
</organism>
<keyword evidence="1" id="KW-0304">Gas vesicle</keyword>
<dbReference type="GO" id="GO:0031411">
    <property type="term" value="C:gas vesicle"/>
    <property type="evidence" value="ECO:0007669"/>
    <property type="project" value="UniProtKB-SubCell"/>
</dbReference>
<evidence type="ECO:0000256" key="3">
    <source>
        <dbReference type="ARBA" id="ARBA00035643"/>
    </source>
</evidence>
<comment type="subcellular location">
    <subcellularLocation>
        <location evidence="2">Gas vesicle</location>
    </subcellularLocation>
</comment>
<evidence type="ECO:0000256" key="2">
    <source>
        <dbReference type="ARBA" id="ARBA00035108"/>
    </source>
</evidence>
<accession>A0A1H8P3P4</accession>
<proteinExistence type="inferred from homology"/>
<evidence type="ECO:0000313" key="4">
    <source>
        <dbReference type="EMBL" id="SEO36238.1"/>
    </source>
</evidence>